<name>A0A9P8UFX5_9PEZI</name>
<evidence type="ECO:0000256" key="2">
    <source>
        <dbReference type="SAM" id="SignalP"/>
    </source>
</evidence>
<feature type="transmembrane region" description="Helical" evidence="1">
    <location>
        <begin position="66"/>
        <end position="88"/>
    </location>
</feature>
<dbReference type="AlphaFoldDB" id="A0A9P8UFX5"/>
<reference evidence="3" key="1">
    <citation type="journal article" date="2021" name="Nat. Commun.">
        <title>Genetic determinants of endophytism in the Arabidopsis root mycobiome.</title>
        <authorList>
            <person name="Mesny F."/>
            <person name="Miyauchi S."/>
            <person name="Thiergart T."/>
            <person name="Pickel B."/>
            <person name="Atanasova L."/>
            <person name="Karlsson M."/>
            <person name="Huettel B."/>
            <person name="Barry K.W."/>
            <person name="Haridas S."/>
            <person name="Chen C."/>
            <person name="Bauer D."/>
            <person name="Andreopoulos W."/>
            <person name="Pangilinan J."/>
            <person name="LaButti K."/>
            <person name="Riley R."/>
            <person name="Lipzen A."/>
            <person name="Clum A."/>
            <person name="Drula E."/>
            <person name="Henrissat B."/>
            <person name="Kohler A."/>
            <person name="Grigoriev I.V."/>
            <person name="Martin F.M."/>
            <person name="Hacquard S."/>
        </authorList>
    </citation>
    <scope>NUCLEOTIDE SEQUENCE</scope>
    <source>
        <strain evidence="3">MPI-SDFR-AT-0073</strain>
    </source>
</reference>
<dbReference type="EMBL" id="JAGPXC010000006">
    <property type="protein sequence ID" value="KAH6651532.1"/>
    <property type="molecule type" value="Genomic_DNA"/>
</dbReference>
<feature type="signal peptide" evidence="2">
    <location>
        <begin position="1"/>
        <end position="23"/>
    </location>
</feature>
<keyword evidence="2" id="KW-0732">Signal</keyword>
<accession>A0A9P8UFX5</accession>
<dbReference type="RefSeq" id="XP_045955810.1">
    <property type="nucleotide sequence ID" value="XM_046103204.1"/>
</dbReference>
<keyword evidence="1" id="KW-0472">Membrane</keyword>
<evidence type="ECO:0000256" key="1">
    <source>
        <dbReference type="SAM" id="Phobius"/>
    </source>
</evidence>
<evidence type="ECO:0000313" key="3">
    <source>
        <dbReference type="EMBL" id="KAH6651532.1"/>
    </source>
</evidence>
<dbReference type="Proteomes" id="UP000758603">
    <property type="component" value="Unassembled WGS sequence"/>
</dbReference>
<gene>
    <name evidence="3" type="ORF">BKA67DRAFT_571151</name>
</gene>
<proteinExistence type="predicted"/>
<keyword evidence="1" id="KW-1133">Transmembrane helix</keyword>
<organism evidence="3 4">
    <name type="scientific">Truncatella angustata</name>
    <dbReference type="NCBI Taxonomy" id="152316"/>
    <lineage>
        <taxon>Eukaryota</taxon>
        <taxon>Fungi</taxon>
        <taxon>Dikarya</taxon>
        <taxon>Ascomycota</taxon>
        <taxon>Pezizomycotina</taxon>
        <taxon>Sordariomycetes</taxon>
        <taxon>Xylariomycetidae</taxon>
        <taxon>Amphisphaeriales</taxon>
        <taxon>Sporocadaceae</taxon>
        <taxon>Truncatella</taxon>
    </lineage>
</organism>
<dbReference type="GeneID" id="70132096"/>
<sequence length="156" mass="17468">MCLCSTQVRASIVLIVFLKSVSGSVVHPTMLFLDRYLVVQKLLSLTHHIGQPGNLGLLCAQPLLQVYYIFFQTGLFISPFLLIVFPLLEKAPCSLKRALWGQQTSWTAVSLSNILVGLRARLQETECWYRFSILVSERSSWGGVSYSSPKIGSCRQ</sequence>
<keyword evidence="4" id="KW-1185">Reference proteome</keyword>
<keyword evidence="1" id="KW-0812">Transmembrane</keyword>
<evidence type="ECO:0000313" key="4">
    <source>
        <dbReference type="Proteomes" id="UP000758603"/>
    </source>
</evidence>
<feature type="chain" id="PRO_5040271749" evidence="2">
    <location>
        <begin position="24"/>
        <end position="156"/>
    </location>
</feature>
<comment type="caution">
    <text evidence="3">The sequence shown here is derived from an EMBL/GenBank/DDBJ whole genome shotgun (WGS) entry which is preliminary data.</text>
</comment>
<protein>
    <submittedName>
        <fullName evidence="3">Uncharacterized protein</fullName>
    </submittedName>
</protein>